<evidence type="ECO:0000256" key="1">
    <source>
        <dbReference type="ARBA" id="ARBA00023002"/>
    </source>
</evidence>
<dbReference type="CDD" id="cd12164">
    <property type="entry name" value="GDH_like_2"/>
    <property type="match status" value="1"/>
</dbReference>
<dbReference type="SUPFAM" id="SSF51735">
    <property type="entry name" value="NAD(P)-binding Rossmann-fold domains"/>
    <property type="match status" value="1"/>
</dbReference>
<organism evidence="4 5">
    <name type="scientific">Marinobacterium aestuarii</name>
    <dbReference type="NCBI Taxonomy" id="1821621"/>
    <lineage>
        <taxon>Bacteria</taxon>
        <taxon>Pseudomonadati</taxon>
        <taxon>Pseudomonadota</taxon>
        <taxon>Gammaproteobacteria</taxon>
        <taxon>Oceanospirillales</taxon>
        <taxon>Oceanospirillaceae</taxon>
        <taxon>Marinobacterium</taxon>
    </lineage>
</organism>
<evidence type="ECO:0000313" key="5">
    <source>
        <dbReference type="Proteomes" id="UP000078070"/>
    </source>
</evidence>
<dbReference type="Pfam" id="PF02826">
    <property type="entry name" value="2-Hacid_dh_C"/>
    <property type="match status" value="1"/>
</dbReference>
<reference evidence="5" key="1">
    <citation type="submission" date="2016-05" db="EMBL/GenBank/DDBJ databases">
        <authorList>
            <person name="Baek K."/>
            <person name="Yang S.-J."/>
        </authorList>
    </citation>
    <scope>NUCLEOTIDE SEQUENCE [LARGE SCALE GENOMIC DNA]</scope>
    <source>
        <strain evidence="5">ST58-10</strain>
    </source>
</reference>
<evidence type="ECO:0000313" key="4">
    <source>
        <dbReference type="EMBL" id="ANG62182.1"/>
    </source>
</evidence>
<dbReference type="PANTHER" id="PTHR43333:SF1">
    <property type="entry name" value="D-ISOMER SPECIFIC 2-HYDROXYACID DEHYDROGENASE NAD-BINDING DOMAIN-CONTAINING PROTEIN"/>
    <property type="match status" value="1"/>
</dbReference>
<protein>
    <recommendedName>
        <fullName evidence="3">D-isomer specific 2-hydroxyacid dehydrogenase NAD-binding domain-containing protein</fullName>
    </recommendedName>
</protein>
<reference evidence="4 5" key="2">
    <citation type="journal article" date="2018" name="Int. J. Syst. Evol. Microbiol.">
        <title>Marinobacterium aestuarii sp. nov., a benzene-degrading marine bacterium isolated from estuary sediment.</title>
        <authorList>
            <person name="Bae S.S."/>
            <person name="Jung J."/>
            <person name="Chung D."/>
            <person name="Baek K."/>
        </authorList>
    </citation>
    <scope>NUCLEOTIDE SEQUENCE [LARGE SCALE GENOMIC DNA]</scope>
    <source>
        <strain evidence="4 5">ST58-10</strain>
    </source>
</reference>
<keyword evidence="2" id="KW-0520">NAD</keyword>
<dbReference type="PANTHER" id="PTHR43333">
    <property type="entry name" value="2-HACID_DH_C DOMAIN-CONTAINING PROTEIN"/>
    <property type="match status" value="1"/>
</dbReference>
<dbReference type="InterPro" id="IPR006140">
    <property type="entry name" value="D-isomer_DH_NAD-bd"/>
</dbReference>
<keyword evidence="5" id="KW-1185">Reference proteome</keyword>
<dbReference type="AlphaFoldDB" id="A0A1A9EWJ0"/>
<dbReference type="RefSeq" id="WP_067379709.1">
    <property type="nucleotide sequence ID" value="NZ_CP015839.1"/>
</dbReference>
<evidence type="ECO:0000259" key="3">
    <source>
        <dbReference type="Pfam" id="PF02826"/>
    </source>
</evidence>
<dbReference type="EMBL" id="CP015839">
    <property type="protein sequence ID" value="ANG62182.1"/>
    <property type="molecule type" value="Genomic_DNA"/>
</dbReference>
<gene>
    <name evidence="4" type="ORF">A8C75_06530</name>
</gene>
<keyword evidence="1" id="KW-0560">Oxidoreductase</keyword>
<feature type="domain" description="D-isomer specific 2-hydroxyacid dehydrogenase NAD-binding" evidence="3">
    <location>
        <begin position="105"/>
        <end position="275"/>
    </location>
</feature>
<accession>A0A1A9EWJ0</accession>
<dbReference type="InterPro" id="IPR036291">
    <property type="entry name" value="NAD(P)-bd_dom_sf"/>
</dbReference>
<dbReference type="OrthoDB" id="9787219at2"/>
<dbReference type="Proteomes" id="UP000078070">
    <property type="component" value="Chromosome"/>
</dbReference>
<sequence>MNILFYGQGLANDDWLDAMRTTWPDSDIQLWSAQLDANWQADYALLWHPPRELFASQHNLKTIFNLGAGVDALLRLPGRPVEVPIIKLRNAGMDPWMFDYIHYGVLHFGRNFDHYRRQQQQRKWQPHASLAPNACCIGVLGLGALGQTVAQRFEQLGYRVQGWSRGPKSIEGVDSYSGLEHLGDFLGRCDVLVNLLPGTEQTYNLLDASRLAQLRQGAVLINAGRGTTLDPDALNSALESGHLRGALLDVFHTEPLPGDHPLWARSDVIITPHIAAPTLIDEALGQIAADIQSLQQGLFVPRVDSTLGY</sequence>
<evidence type="ECO:0000256" key="2">
    <source>
        <dbReference type="ARBA" id="ARBA00023027"/>
    </source>
</evidence>
<dbReference type="GO" id="GO:0051287">
    <property type="term" value="F:NAD binding"/>
    <property type="evidence" value="ECO:0007669"/>
    <property type="project" value="InterPro"/>
</dbReference>
<proteinExistence type="predicted"/>
<dbReference type="STRING" id="1821621.A8C75_06530"/>
<dbReference type="KEGG" id="mars:A8C75_06530"/>
<dbReference type="GO" id="GO:0016491">
    <property type="term" value="F:oxidoreductase activity"/>
    <property type="evidence" value="ECO:0007669"/>
    <property type="project" value="UniProtKB-KW"/>
</dbReference>
<dbReference type="Gene3D" id="3.40.50.720">
    <property type="entry name" value="NAD(P)-binding Rossmann-like Domain"/>
    <property type="match status" value="2"/>
</dbReference>
<name>A0A1A9EWJ0_9GAMM</name>